<protein>
    <recommendedName>
        <fullName evidence="1">Peptidase S11 D-alanyl-D-alanine carboxypeptidase A N-terminal domain-containing protein</fullName>
    </recommendedName>
</protein>
<dbReference type="AlphaFoldDB" id="A0A6B3LA03"/>
<accession>A0A6B3LA03</accession>
<dbReference type="Pfam" id="PF00768">
    <property type="entry name" value="Peptidase_S11"/>
    <property type="match status" value="1"/>
</dbReference>
<evidence type="ECO:0000313" key="2">
    <source>
        <dbReference type="EMBL" id="QQL46092.1"/>
    </source>
</evidence>
<dbReference type="GO" id="GO:0006508">
    <property type="term" value="P:proteolysis"/>
    <property type="evidence" value="ECO:0007669"/>
    <property type="project" value="InterPro"/>
</dbReference>
<gene>
    <name evidence="2" type="ORF">G3M56_005790</name>
</gene>
<sequence>MMTKTNFRTRWQRALLAVGAFVSLAATVPTVEAQVDVVAREPAVYVTCDALSSVSFYEKGSQTKFAPGGFSKIATAVVALDWVEKTGTSMSQVAVVPLHPMGQQLRNPMGLVAGDRIKLRDAVYSALLGDDDVAAVTIASHVGRNLVMARRKAANPEEEFVQEMNYLAAMLGMKQTRFESPEGMLAVKKRDGRTTARDLALLAAYVMNKPSFRFYVTQRSRSISVDRVGGAKRFKVTNANRLVGRNGVDGVMANVRTGLGGAALVSAKKAPDVRESPETGESVVYLKRIVAVVVGSSDPLGVTPPMLERTWSEWETWHEGGRRTPAERIIRPAE</sequence>
<dbReference type="Proteomes" id="UP000475117">
    <property type="component" value="Chromosome"/>
</dbReference>
<dbReference type="SUPFAM" id="SSF56601">
    <property type="entry name" value="beta-lactamase/transpeptidase-like"/>
    <property type="match status" value="1"/>
</dbReference>
<proteinExistence type="predicted"/>
<name>A0A6B3LA03_9BACT</name>
<dbReference type="RefSeq" id="WP_164362753.1">
    <property type="nucleotide sequence ID" value="NZ_CP066776.1"/>
</dbReference>
<evidence type="ECO:0000259" key="1">
    <source>
        <dbReference type="Pfam" id="PF00768"/>
    </source>
</evidence>
<dbReference type="InterPro" id="IPR012338">
    <property type="entry name" value="Beta-lactam/transpept-like"/>
</dbReference>
<organism evidence="2 3">
    <name type="scientific">Sulfuriroseicoccus oceanibius</name>
    <dbReference type="NCBI Taxonomy" id="2707525"/>
    <lineage>
        <taxon>Bacteria</taxon>
        <taxon>Pseudomonadati</taxon>
        <taxon>Verrucomicrobiota</taxon>
        <taxon>Verrucomicrobiia</taxon>
        <taxon>Verrucomicrobiales</taxon>
        <taxon>Verrucomicrobiaceae</taxon>
        <taxon>Sulfuriroseicoccus</taxon>
    </lineage>
</organism>
<feature type="domain" description="Peptidase S11 D-alanyl-D-alanine carboxypeptidase A N-terminal" evidence="1">
    <location>
        <begin position="44"/>
        <end position="265"/>
    </location>
</feature>
<dbReference type="Gene3D" id="3.40.710.10">
    <property type="entry name" value="DD-peptidase/beta-lactamase superfamily"/>
    <property type="match status" value="1"/>
</dbReference>
<evidence type="ECO:0000313" key="3">
    <source>
        <dbReference type="Proteomes" id="UP000475117"/>
    </source>
</evidence>
<dbReference type="EMBL" id="CP066776">
    <property type="protein sequence ID" value="QQL46092.1"/>
    <property type="molecule type" value="Genomic_DNA"/>
</dbReference>
<dbReference type="KEGG" id="soa:G3M56_005790"/>
<reference evidence="2 3" key="1">
    <citation type="submission" date="2020-12" db="EMBL/GenBank/DDBJ databases">
        <title>Sulforoseuscoccus oceanibium gen. nov., sp. nov., a representative of the phylum Verrucomicrobia with special cytoplasmic membrane, and proposal of Sulforoseuscoccusaceae fam. nov.</title>
        <authorList>
            <person name="Xi F."/>
        </authorList>
    </citation>
    <scope>NUCLEOTIDE SEQUENCE [LARGE SCALE GENOMIC DNA]</scope>
    <source>
        <strain evidence="2 3">T37</strain>
    </source>
</reference>
<dbReference type="GO" id="GO:0009002">
    <property type="term" value="F:serine-type D-Ala-D-Ala carboxypeptidase activity"/>
    <property type="evidence" value="ECO:0007669"/>
    <property type="project" value="InterPro"/>
</dbReference>
<keyword evidence="3" id="KW-1185">Reference proteome</keyword>
<dbReference type="InterPro" id="IPR001967">
    <property type="entry name" value="Peptidase_S11_N"/>
</dbReference>